<comment type="caution">
    <text evidence="1">The sequence shown here is derived from an EMBL/GenBank/DDBJ whole genome shotgun (WGS) entry which is preliminary data.</text>
</comment>
<dbReference type="Proteomes" id="UP001165064">
    <property type="component" value="Unassembled WGS sequence"/>
</dbReference>
<dbReference type="EMBL" id="BSXS01003566">
    <property type="protein sequence ID" value="GME81535.1"/>
    <property type="molecule type" value="Genomic_DNA"/>
</dbReference>
<proteinExistence type="predicted"/>
<evidence type="ECO:0000313" key="1">
    <source>
        <dbReference type="EMBL" id="GME81535.1"/>
    </source>
</evidence>
<name>A0ACB5T4L7_AMBMO</name>
<keyword evidence="2" id="KW-1185">Reference proteome</keyword>
<evidence type="ECO:0000313" key="2">
    <source>
        <dbReference type="Proteomes" id="UP001165064"/>
    </source>
</evidence>
<accession>A0ACB5T4L7</accession>
<gene>
    <name evidence="1" type="ORF">Amon02_000500300</name>
</gene>
<organism evidence="1 2">
    <name type="scientific">Ambrosiozyma monospora</name>
    <name type="common">Yeast</name>
    <name type="synonym">Endomycopsis monosporus</name>
    <dbReference type="NCBI Taxonomy" id="43982"/>
    <lineage>
        <taxon>Eukaryota</taxon>
        <taxon>Fungi</taxon>
        <taxon>Dikarya</taxon>
        <taxon>Ascomycota</taxon>
        <taxon>Saccharomycotina</taxon>
        <taxon>Pichiomycetes</taxon>
        <taxon>Pichiales</taxon>
        <taxon>Pichiaceae</taxon>
        <taxon>Ambrosiozyma</taxon>
    </lineage>
</organism>
<sequence>MRYVTFLTTDLVFLPGYGNPIQFKEMVRLTKFRIVMDFFTKRGISSPMHAINYHREWLDELDEMNVKKILSIKLANIIPKYVDYDIEVFIDVFEGFEFTIDLRSNLYPSLTHLREFIKRDTNHSCFFRTRLDEKGLKTLADANDTPNMKV</sequence>
<reference evidence="1" key="1">
    <citation type="submission" date="2023-04" db="EMBL/GenBank/DDBJ databases">
        <title>Ambrosiozyma monospora NBRC 10751.</title>
        <authorList>
            <person name="Ichikawa N."/>
            <person name="Sato H."/>
            <person name="Tonouchi N."/>
        </authorList>
    </citation>
    <scope>NUCLEOTIDE SEQUENCE</scope>
    <source>
        <strain evidence="1">NBRC 10751</strain>
    </source>
</reference>
<protein>
    <submittedName>
        <fullName evidence="1">Unnamed protein product</fullName>
    </submittedName>
</protein>